<evidence type="ECO:0000256" key="7">
    <source>
        <dbReference type="ARBA" id="ARBA00022884"/>
    </source>
</evidence>
<evidence type="ECO:0000256" key="1">
    <source>
        <dbReference type="ARBA" id="ARBA00004123"/>
    </source>
</evidence>
<dbReference type="EMBL" id="JABANO010037699">
    <property type="protein sequence ID" value="KAF4699754.1"/>
    <property type="molecule type" value="Genomic_DNA"/>
</dbReference>
<dbReference type="InterPro" id="IPR000571">
    <property type="entry name" value="Znf_CCCH"/>
</dbReference>
<feature type="compositionally biased region" description="Polar residues" evidence="10">
    <location>
        <begin position="214"/>
        <end position="229"/>
    </location>
</feature>
<feature type="compositionally biased region" description="Low complexity" evidence="10">
    <location>
        <begin position="36"/>
        <end position="57"/>
    </location>
</feature>
<dbReference type="Gene3D" id="4.10.1000.10">
    <property type="entry name" value="Zinc finger, CCCH-type"/>
    <property type="match status" value="1"/>
</dbReference>
<dbReference type="GO" id="GO:0006397">
    <property type="term" value="P:mRNA processing"/>
    <property type="evidence" value="ECO:0007669"/>
    <property type="project" value="UniProtKB-KW"/>
</dbReference>
<dbReference type="PROSITE" id="PS50103">
    <property type="entry name" value="ZF_C3H1"/>
    <property type="match status" value="2"/>
</dbReference>
<gene>
    <name evidence="12" type="primary">CPSF4_1</name>
    <name evidence="12" type="ORF">FOZ63_000743</name>
</gene>
<reference evidence="12 13" key="1">
    <citation type="submission" date="2020-04" db="EMBL/GenBank/DDBJ databases">
        <title>Perkinsus olseni comparative genomics.</title>
        <authorList>
            <person name="Bogema D.R."/>
        </authorList>
    </citation>
    <scope>NUCLEOTIDE SEQUENCE [LARGE SCALE GENOMIC DNA]</scope>
    <source>
        <strain evidence="12 13">ATCC PRA-207</strain>
    </source>
</reference>
<dbReference type="GO" id="GO:0003723">
    <property type="term" value="F:RNA binding"/>
    <property type="evidence" value="ECO:0007669"/>
    <property type="project" value="UniProtKB-KW"/>
</dbReference>
<feature type="compositionally biased region" description="Pro residues" evidence="10">
    <location>
        <begin position="241"/>
        <end position="251"/>
    </location>
</feature>
<protein>
    <submittedName>
        <fullName evidence="12">Cleavage and polyadenylation specificity factor subunit 4</fullName>
    </submittedName>
</protein>
<keyword evidence="8" id="KW-0539">Nucleus</keyword>
<dbReference type="GO" id="GO:0008270">
    <property type="term" value="F:zinc ion binding"/>
    <property type="evidence" value="ECO:0007669"/>
    <property type="project" value="UniProtKB-KW"/>
</dbReference>
<keyword evidence="4" id="KW-0677">Repeat</keyword>
<keyword evidence="3 9" id="KW-0479">Metal-binding</keyword>
<dbReference type="Proteomes" id="UP000553632">
    <property type="component" value="Unassembled WGS sequence"/>
</dbReference>
<dbReference type="SMART" id="SM00356">
    <property type="entry name" value="ZnF_C3H1"/>
    <property type="match status" value="3"/>
</dbReference>
<feature type="compositionally biased region" description="Low complexity" evidence="10">
    <location>
        <begin position="7"/>
        <end position="17"/>
    </location>
</feature>
<feature type="zinc finger region" description="C3H1-type" evidence="9">
    <location>
        <begin position="395"/>
        <end position="422"/>
    </location>
</feature>
<accession>A0A7J6PU76</accession>
<feature type="compositionally biased region" description="Pro residues" evidence="10">
    <location>
        <begin position="262"/>
        <end position="272"/>
    </location>
</feature>
<feature type="region of interest" description="Disordered" evidence="10">
    <location>
        <begin position="1"/>
        <end position="141"/>
    </location>
</feature>
<feature type="compositionally biased region" description="Acidic residues" evidence="10">
    <location>
        <begin position="290"/>
        <end position="304"/>
    </location>
</feature>
<name>A0A7J6PU76_PEROL</name>
<evidence type="ECO:0000256" key="2">
    <source>
        <dbReference type="ARBA" id="ARBA00022664"/>
    </source>
</evidence>
<evidence type="ECO:0000256" key="5">
    <source>
        <dbReference type="ARBA" id="ARBA00022771"/>
    </source>
</evidence>
<evidence type="ECO:0000256" key="3">
    <source>
        <dbReference type="ARBA" id="ARBA00022723"/>
    </source>
</evidence>
<dbReference type="InterPro" id="IPR045348">
    <property type="entry name" value="CPSF4/Yth1"/>
</dbReference>
<evidence type="ECO:0000256" key="6">
    <source>
        <dbReference type="ARBA" id="ARBA00022833"/>
    </source>
</evidence>
<keyword evidence="7" id="KW-0694">RNA-binding</keyword>
<feature type="compositionally biased region" description="Basic and acidic residues" evidence="10">
    <location>
        <begin position="626"/>
        <end position="687"/>
    </location>
</feature>
<sequence length="687" mass="76532">MILGGYSSSSSLSSSDSDSGEDLCPAEDIAIKETHVASPVPSRGPPSSSAPEEVVSVGDNRGRIDGCERHSDTTIDDTRPAVSDGSTEPKADDETPASALSAGRYTGAVRGSNGSAVAESLSVSLGSPSSEPSTPEEVERVRDAPDAHTYFEQARMNAKGRCSAEARRNIANLKKQAKAGRYVHTFLMANRKFHNPKWTDEMFEKFGITEEIQRSTTLPPERTWSSSMASFLPPSALPATPNQPPPPPLPPGKMMQPRTQFQPPPPVTPPPTANRSVTYLPAPSPITDEGSWEEAETDATDEDALEFDFEEDLRAIDEVKSEAMLKEVGSLGSLESRPGTRGKYFSVCKHWLKTLCMKGDKCDFLHQYDVNRMPECVAWVKHGRCTEKDCELRHDIETVECQKYKYGFCRLGNMCRLRHEKHGRQMLPDLVPDWYLRECVPNVFEYVPRMPEDLLRTSIQELKPNRDQSSGEINDTPEECNLLASVSGAWGAPGKQESGQGAASAWSAKPEAAEAGSGWGAPVRGRHGDEAQKSPSGWAALRHQAPANRSSGASWAAPQSKGGDERGRSDWSWNRADRSHRRRSLSRDRESHSSRSEHGRSSWGDARSWRESSSRGNLSRGWGAPMKEEERDSDRHSSRSGRDREGDRDRGHGRDHRERERRDRDRRPSDRDHRERSRERKRPRRDE</sequence>
<evidence type="ECO:0000313" key="12">
    <source>
        <dbReference type="EMBL" id="KAF4699754.1"/>
    </source>
</evidence>
<comment type="subcellular location">
    <subcellularLocation>
        <location evidence="1">Nucleus</location>
    </subcellularLocation>
</comment>
<organism evidence="12 13">
    <name type="scientific">Perkinsus olseni</name>
    <name type="common">Perkinsus atlanticus</name>
    <dbReference type="NCBI Taxonomy" id="32597"/>
    <lineage>
        <taxon>Eukaryota</taxon>
        <taxon>Sar</taxon>
        <taxon>Alveolata</taxon>
        <taxon>Perkinsozoa</taxon>
        <taxon>Perkinsea</taxon>
        <taxon>Perkinsida</taxon>
        <taxon>Perkinsidae</taxon>
        <taxon>Perkinsus</taxon>
    </lineage>
</organism>
<dbReference type="InterPro" id="IPR036855">
    <property type="entry name" value="Znf_CCCH_sf"/>
</dbReference>
<dbReference type="PANTHER" id="PTHR23102:SF24">
    <property type="entry name" value="CLEAVAGE AND POLYADENYLATION SPECIFICITY FACTOR SUBUNIT 4"/>
    <property type="match status" value="1"/>
</dbReference>
<evidence type="ECO:0000313" key="13">
    <source>
        <dbReference type="Proteomes" id="UP000553632"/>
    </source>
</evidence>
<evidence type="ECO:0000259" key="11">
    <source>
        <dbReference type="PROSITE" id="PS50103"/>
    </source>
</evidence>
<comment type="caution">
    <text evidence="12">The sequence shown here is derived from an EMBL/GenBank/DDBJ whole genome shotgun (WGS) entry which is preliminary data.</text>
</comment>
<evidence type="ECO:0000256" key="9">
    <source>
        <dbReference type="PROSITE-ProRule" id="PRU00723"/>
    </source>
</evidence>
<feature type="compositionally biased region" description="Low complexity" evidence="10">
    <location>
        <begin position="502"/>
        <end position="515"/>
    </location>
</feature>
<evidence type="ECO:0000256" key="10">
    <source>
        <dbReference type="SAM" id="MobiDB-lite"/>
    </source>
</evidence>
<feature type="compositionally biased region" description="Low complexity" evidence="10">
    <location>
        <begin position="119"/>
        <end position="135"/>
    </location>
</feature>
<keyword evidence="13" id="KW-1185">Reference proteome</keyword>
<keyword evidence="6 9" id="KW-0862">Zinc</keyword>
<dbReference type="PANTHER" id="PTHR23102">
    <property type="entry name" value="CLEAVAGE AND POLYADENYLATION SPECIFICITY FACTOR SUBUNIT 4-RELATED"/>
    <property type="match status" value="1"/>
</dbReference>
<keyword evidence="5 9" id="KW-0863">Zinc-finger</keyword>
<evidence type="ECO:0000256" key="4">
    <source>
        <dbReference type="ARBA" id="ARBA00022737"/>
    </source>
</evidence>
<dbReference type="GO" id="GO:0005634">
    <property type="term" value="C:nucleus"/>
    <property type="evidence" value="ECO:0007669"/>
    <property type="project" value="UniProtKB-SubCell"/>
</dbReference>
<feature type="compositionally biased region" description="Basic and acidic residues" evidence="10">
    <location>
        <begin position="60"/>
        <end position="79"/>
    </location>
</feature>
<keyword evidence="2" id="KW-0507">mRNA processing</keyword>
<feature type="domain" description="C3H1-type" evidence="11">
    <location>
        <begin position="347"/>
        <end position="369"/>
    </location>
</feature>
<dbReference type="AlphaFoldDB" id="A0A7J6PU76"/>
<feature type="region of interest" description="Disordered" evidence="10">
    <location>
        <begin position="491"/>
        <end position="687"/>
    </location>
</feature>
<feature type="zinc finger region" description="C3H1-type" evidence="9">
    <location>
        <begin position="347"/>
        <end position="369"/>
    </location>
</feature>
<feature type="compositionally biased region" description="Basic and acidic residues" evidence="10">
    <location>
        <begin position="585"/>
        <end position="600"/>
    </location>
</feature>
<proteinExistence type="predicted"/>
<feature type="region of interest" description="Disordered" evidence="10">
    <location>
        <begin position="214"/>
        <end position="304"/>
    </location>
</feature>
<feature type="domain" description="C3H1-type" evidence="11">
    <location>
        <begin position="395"/>
        <end position="422"/>
    </location>
</feature>
<dbReference type="SUPFAM" id="SSF90229">
    <property type="entry name" value="CCCH zinc finger"/>
    <property type="match status" value="1"/>
</dbReference>
<evidence type="ECO:0000256" key="8">
    <source>
        <dbReference type="ARBA" id="ARBA00023242"/>
    </source>
</evidence>